<evidence type="ECO:0000256" key="8">
    <source>
        <dbReference type="ARBA" id="ARBA00022927"/>
    </source>
</evidence>
<evidence type="ECO:0000256" key="2">
    <source>
        <dbReference type="ARBA" id="ARBA00004496"/>
    </source>
</evidence>
<name>A0A8B7SY13_HIPAR</name>
<dbReference type="Proteomes" id="UP000694851">
    <property type="component" value="Unplaced"/>
</dbReference>
<comment type="subunit">
    <text evidence="11">Interacts with UBE2E3 and RPL12.</text>
</comment>
<dbReference type="Pfam" id="PF03810">
    <property type="entry name" value="IBN_N"/>
    <property type="match status" value="1"/>
</dbReference>
<dbReference type="InterPro" id="IPR011989">
    <property type="entry name" value="ARM-like"/>
</dbReference>
<dbReference type="InterPro" id="IPR016024">
    <property type="entry name" value="ARM-type_fold"/>
</dbReference>
<organism evidence="15 16">
    <name type="scientific">Hipposideros armiger</name>
    <name type="common">Great Himalayan leaf-nosed bat</name>
    <dbReference type="NCBI Taxonomy" id="186990"/>
    <lineage>
        <taxon>Eukaryota</taxon>
        <taxon>Metazoa</taxon>
        <taxon>Chordata</taxon>
        <taxon>Craniata</taxon>
        <taxon>Vertebrata</taxon>
        <taxon>Euteleostomi</taxon>
        <taxon>Mammalia</taxon>
        <taxon>Eutheria</taxon>
        <taxon>Laurasiatheria</taxon>
        <taxon>Chiroptera</taxon>
        <taxon>Yinpterochiroptera</taxon>
        <taxon>Rhinolophoidea</taxon>
        <taxon>Hipposideridae</taxon>
        <taxon>Hipposideros</taxon>
    </lineage>
</organism>
<keyword evidence="4" id="KW-0813">Transport</keyword>
<evidence type="ECO:0000256" key="1">
    <source>
        <dbReference type="ARBA" id="ARBA00004123"/>
    </source>
</evidence>
<dbReference type="Pfam" id="PF25758">
    <property type="entry name" value="TPR_IPO11"/>
    <property type="match status" value="1"/>
</dbReference>
<dbReference type="Gene3D" id="1.25.10.10">
    <property type="entry name" value="Leucine-rich Repeat Variant"/>
    <property type="match status" value="2"/>
</dbReference>
<evidence type="ECO:0000256" key="6">
    <source>
        <dbReference type="ARBA" id="ARBA00022553"/>
    </source>
</evidence>
<protein>
    <recommendedName>
        <fullName evidence="12">Importin-11</fullName>
    </recommendedName>
    <alternativeName>
        <fullName evidence="13">Ran-binding protein 11</fullName>
    </alternativeName>
</protein>
<dbReference type="GO" id="GO:0031267">
    <property type="term" value="F:small GTPase binding"/>
    <property type="evidence" value="ECO:0007669"/>
    <property type="project" value="InterPro"/>
</dbReference>
<keyword evidence="15" id="KW-1185">Reference proteome</keyword>
<evidence type="ECO:0000256" key="13">
    <source>
        <dbReference type="ARBA" id="ARBA00077811"/>
    </source>
</evidence>
<proteinExistence type="inferred from homology"/>
<dbReference type="GO" id="GO:0005635">
    <property type="term" value="C:nuclear envelope"/>
    <property type="evidence" value="ECO:0007669"/>
    <property type="project" value="TreeGrafter"/>
</dbReference>
<feature type="domain" description="Importin N-terminal" evidence="14">
    <location>
        <begin position="53"/>
        <end position="125"/>
    </location>
</feature>
<dbReference type="CTD" id="51194"/>
<evidence type="ECO:0000256" key="11">
    <source>
        <dbReference type="ARBA" id="ARBA00062902"/>
    </source>
</evidence>
<dbReference type="InterPro" id="IPR058669">
    <property type="entry name" value="TPR_IPO7/11-like"/>
</dbReference>
<sequence>MSLLHWGSEFSASRMVERTSENAVSMDLNSASTVVLQVLTQATSQDTTVLKPAEEQLKQWETQPGFYSVLLNIFTNHTLDINVRWLAVLYFKNGIDRYWRRVAPQMSDRGKLTERGVLKFLDESEVGCFQRHLEKHSRPNDGEIVCEISASKSSDDEILVELSEPQEWISEQLLRKLTVNGFVEPHKNMEVMLASGIYNFACSLWNHHTDTFLQQVSSGNEAVVLSSLERTLLSLKDSSPETLEAHKIKMAFFTYPTLTEICRRLVSHYFLLTEEELTMWEEDPEGFTVEETGGDSWKYSLRKWEKILKVKATFFWLERFLLPRRPTNVEDMNALLIKDAVYNAVGLAAYELFDSVDFDQWFKNQLLPELQVIHNSSPVDDFEFRTDQFLPYLETMFTLLFQLLQQVTECDTKMHVLHVLSCVIERVNVQIRPYVGCLVQYLPLLWKQSEEHNMLRCAILTTLIHLVQGLGADSKNLYPFLLPVIQLSTDVSQPPHVYLLEDGLELWLVTLENSPCITPELLRIFQNMSPLLELSSESLRTCFKIINGYIFLSSTEFLQTYAVGLCQSFCELLNEITTEGQVQVLKVVENALKVNPVLGPQMFQPILPCVFRGIIEGERYPVVMSTYLGVMGRVLLQNTSFFSSLLTEMAHKFNQEMDQLLGNMIEMWVDRMDNITQPERRKLSALALLSLLPSDNSVIQDKFCGIINISVEGLHDVMTEDPETGTYKDCMLMSHLEEPKVTEDEEPPTEQDKRKKMLALKDPVHTVSLQQFIYEKLKAQQELLGEQGFQSLMETVDTEIVTQLQEFLHGF</sequence>
<evidence type="ECO:0000256" key="7">
    <source>
        <dbReference type="ARBA" id="ARBA00022737"/>
    </source>
</evidence>
<keyword evidence="10" id="KW-0539">Nucleus</keyword>
<evidence type="ECO:0000256" key="5">
    <source>
        <dbReference type="ARBA" id="ARBA00022490"/>
    </source>
</evidence>
<accession>A0A8B7SY13</accession>
<dbReference type="OrthoDB" id="361693at2759"/>
<evidence type="ECO:0000256" key="3">
    <source>
        <dbReference type="ARBA" id="ARBA00007991"/>
    </source>
</evidence>
<dbReference type="RefSeq" id="XP_019517085.1">
    <property type="nucleotide sequence ID" value="XM_019661540.1"/>
</dbReference>
<reference evidence="16" key="1">
    <citation type="submission" date="2025-08" db="UniProtKB">
        <authorList>
            <consortium name="RefSeq"/>
        </authorList>
    </citation>
    <scope>IDENTIFICATION</scope>
    <source>
        <tissue evidence="16">Muscle</tissue>
    </source>
</reference>
<evidence type="ECO:0000256" key="4">
    <source>
        <dbReference type="ARBA" id="ARBA00022448"/>
    </source>
</evidence>
<dbReference type="GO" id="GO:0006606">
    <property type="term" value="P:protein import into nucleus"/>
    <property type="evidence" value="ECO:0007669"/>
    <property type="project" value="TreeGrafter"/>
</dbReference>
<dbReference type="GeneID" id="109392863"/>
<keyword evidence="6" id="KW-0597">Phosphoprotein</keyword>
<dbReference type="InterPro" id="IPR001494">
    <property type="entry name" value="Importin-beta_N"/>
</dbReference>
<dbReference type="PANTHER" id="PTHR10997">
    <property type="entry name" value="IMPORTIN-7, 8, 11"/>
    <property type="match status" value="1"/>
</dbReference>
<evidence type="ECO:0000259" key="14">
    <source>
        <dbReference type="PROSITE" id="PS50166"/>
    </source>
</evidence>
<keyword evidence="7" id="KW-0677">Repeat</keyword>
<dbReference type="GO" id="GO:0005829">
    <property type="term" value="C:cytosol"/>
    <property type="evidence" value="ECO:0007669"/>
    <property type="project" value="TreeGrafter"/>
</dbReference>
<dbReference type="SMART" id="SM00913">
    <property type="entry name" value="IBN_N"/>
    <property type="match status" value="1"/>
</dbReference>
<dbReference type="SUPFAM" id="SSF48371">
    <property type="entry name" value="ARM repeat"/>
    <property type="match status" value="1"/>
</dbReference>
<dbReference type="PANTHER" id="PTHR10997:SF7">
    <property type="entry name" value="IMPORTIN-11"/>
    <property type="match status" value="1"/>
</dbReference>
<dbReference type="KEGG" id="hai:109392863"/>
<keyword evidence="9" id="KW-0007">Acetylation</keyword>
<keyword evidence="5" id="KW-0963">Cytoplasm</keyword>
<dbReference type="AlphaFoldDB" id="A0A8B7SY13"/>
<evidence type="ECO:0000313" key="16">
    <source>
        <dbReference type="RefSeq" id="XP_019517085.1"/>
    </source>
</evidence>
<dbReference type="FunFam" id="1.25.10.10:FF:000116">
    <property type="entry name" value="importin-11 isoform X1"/>
    <property type="match status" value="1"/>
</dbReference>
<dbReference type="PROSITE" id="PS50166">
    <property type="entry name" value="IMPORTIN_B_NT"/>
    <property type="match status" value="1"/>
</dbReference>
<evidence type="ECO:0000313" key="15">
    <source>
        <dbReference type="Proteomes" id="UP000694851"/>
    </source>
</evidence>
<gene>
    <name evidence="16" type="primary">IPO11</name>
</gene>
<comment type="subcellular location">
    <subcellularLocation>
        <location evidence="2">Cytoplasm</location>
    </subcellularLocation>
    <subcellularLocation>
        <location evidence="1">Nucleus</location>
    </subcellularLocation>
</comment>
<evidence type="ECO:0000256" key="9">
    <source>
        <dbReference type="ARBA" id="ARBA00022990"/>
    </source>
</evidence>
<keyword evidence="8" id="KW-0653">Protein transport</keyword>
<comment type="similarity">
    <text evidence="3">Belongs to the importin beta family.</text>
</comment>
<evidence type="ECO:0000256" key="12">
    <source>
        <dbReference type="ARBA" id="ARBA00072254"/>
    </source>
</evidence>
<evidence type="ECO:0000256" key="10">
    <source>
        <dbReference type="ARBA" id="ARBA00023242"/>
    </source>
</evidence>